<dbReference type="EMBL" id="DVHL01000029">
    <property type="protein sequence ID" value="HIR65928.1"/>
    <property type="molecule type" value="Genomic_DNA"/>
</dbReference>
<dbReference type="Gene3D" id="3.30.2010.10">
    <property type="entry name" value="Metalloproteases ('zincins'), catalytic domain"/>
    <property type="match status" value="1"/>
</dbReference>
<dbReference type="PANTHER" id="PTHR30399">
    <property type="entry name" value="UNCHARACTERIZED PROTEIN YGJP"/>
    <property type="match status" value="1"/>
</dbReference>
<dbReference type="Pfam" id="PF01863">
    <property type="entry name" value="YgjP-like"/>
    <property type="match status" value="1"/>
</dbReference>
<dbReference type="AlphaFoldDB" id="A0A9D1E3Y2"/>
<sequence>MKVVVCRTNKKIFSIKVEKDVVKVTAFRKMTLEEIKQRVSDKREWINSRRKSFSKESCNAGKSRENNPDSVVAQMFCGKKCLLAGNTFEVVQTTESRCFLDGDKVCVPEKYYASKELRLKALRSFVKKLSLQNISTEVSKFGCFVSLCPTKIEFKNLSNGWLKCSNPRDRIITFDFRICQLPENLQRYLIVHAFCHFLYEGHDASFWNAVSNHIPQYRQYVEALAYYDFLKDI</sequence>
<feature type="domain" description="YgjP-like metallopeptidase" evidence="1">
    <location>
        <begin position="13"/>
        <end position="225"/>
    </location>
</feature>
<reference evidence="2" key="2">
    <citation type="journal article" date="2021" name="PeerJ">
        <title>Extensive microbial diversity within the chicken gut microbiome revealed by metagenomics and culture.</title>
        <authorList>
            <person name="Gilroy R."/>
            <person name="Ravi A."/>
            <person name="Getino M."/>
            <person name="Pursley I."/>
            <person name="Horton D.L."/>
            <person name="Alikhan N.F."/>
            <person name="Baker D."/>
            <person name="Gharbi K."/>
            <person name="Hall N."/>
            <person name="Watson M."/>
            <person name="Adriaenssens E.M."/>
            <person name="Foster-Nyarko E."/>
            <person name="Jarju S."/>
            <person name="Secka A."/>
            <person name="Antonio M."/>
            <person name="Oren A."/>
            <person name="Chaudhuri R.R."/>
            <person name="La Ragione R."/>
            <person name="Hildebrand F."/>
            <person name="Pallen M.J."/>
        </authorList>
    </citation>
    <scope>NUCLEOTIDE SEQUENCE</scope>
    <source>
        <strain evidence="2">CHK121-14286</strain>
    </source>
</reference>
<dbReference type="InterPro" id="IPR002725">
    <property type="entry name" value="YgjP-like_metallopeptidase"/>
</dbReference>
<accession>A0A9D1E3Y2</accession>
<comment type="caution">
    <text evidence="2">The sequence shown here is derived from an EMBL/GenBank/DDBJ whole genome shotgun (WGS) entry which is preliminary data.</text>
</comment>
<organism evidence="2 3">
    <name type="scientific">Candidatus Fimimonas gallinarum</name>
    <dbReference type="NCBI Taxonomy" id="2840821"/>
    <lineage>
        <taxon>Bacteria</taxon>
        <taxon>Pseudomonadati</taxon>
        <taxon>Myxococcota</taxon>
        <taxon>Myxococcia</taxon>
        <taxon>Myxococcales</taxon>
        <taxon>Cystobacterineae</taxon>
        <taxon>Myxococcaceae</taxon>
        <taxon>Myxococcaceae incertae sedis</taxon>
        <taxon>Candidatus Fimimonas</taxon>
    </lineage>
</organism>
<protein>
    <submittedName>
        <fullName evidence="2">DUF45 domain-containing protein</fullName>
    </submittedName>
</protein>
<gene>
    <name evidence="2" type="ORF">IAC95_03480</name>
</gene>
<evidence type="ECO:0000313" key="3">
    <source>
        <dbReference type="Proteomes" id="UP000824200"/>
    </source>
</evidence>
<evidence type="ECO:0000259" key="1">
    <source>
        <dbReference type="Pfam" id="PF01863"/>
    </source>
</evidence>
<dbReference type="Proteomes" id="UP000824200">
    <property type="component" value="Unassembled WGS sequence"/>
</dbReference>
<evidence type="ECO:0000313" key="2">
    <source>
        <dbReference type="EMBL" id="HIR65928.1"/>
    </source>
</evidence>
<proteinExistence type="predicted"/>
<dbReference type="CDD" id="cd07344">
    <property type="entry name" value="M48_yhfN_like"/>
    <property type="match status" value="1"/>
</dbReference>
<name>A0A9D1E3Y2_9BACT</name>
<dbReference type="PANTHER" id="PTHR30399:SF1">
    <property type="entry name" value="UTP PYROPHOSPHATASE"/>
    <property type="match status" value="1"/>
</dbReference>
<reference evidence="2" key="1">
    <citation type="submission" date="2020-10" db="EMBL/GenBank/DDBJ databases">
        <authorList>
            <person name="Gilroy R."/>
        </authorList>
    </citation>
    <scope>NUCLEOTIDE SEQUENCE</scope>
    <source>
        <strain evidence="2">CHK121-14286</strain>
    </source>
</reference>
<dbReference type="InterPro" id="IPR053136">
    <property type="entry name" value="UTP_pyrophosphatase-like"/>
</dbReference>